<name>L9L685_TUPCH</name>
<gene>
    <name evidence="1" type="ORF">TREES_T100020295</name>
</gene>
<dbReference type="AlphaFoldDB" id="L9L685"/>
<accession>L9L685</accession>
<keyword evidence="2" id="KW-1185">Reference proteome</keyword>
<organism evidence="1 2">
    <name type="scientific">Tupaia chinensis</name>
    <name type="common">Chinese tree shrew</name>
    <name type="synonym">Tupaia belangeri chinensis</name>
    <dbReference type="NCBI Taxonomy" id="246437"/>
    <lineage>
        <taxon>Eukaryota</taxon>
        <taxon>Metazoa</taxon>
        <taxon>Chordata</taxon>
        <taxon>Craniata</taxon>
        <taxon>Vertebrata</taxon>
        <taxon>Euteleostomi</taxon>
        <taxon>Mammalia</taxon>
        <taxon>Eutheria</taxon>
        <taxon>Euarchontoglires</taxon>
        <taxon>Scandentia</taxon>
        <taxon>Tupaiidae</taxon>
        <taxon>Tupaia</taxon>
    </lineage>
</organism>
<dbReference type="InParanoid" id="L9L685"/>
<reference evidence="2" key="1">
    <citation type="submission" date="2012-07" db="EMBL/GenBank/DDBJ databases">
        <title>Genome of the Chinese tree shrew, a rising model animal genetically related to primates.</title>
        <authorList>
            <person name="Zhang G."/>
            <person name="Fan Y."/>
            <person name="Yao Y."/>
            <person name="Huang Z."/>
        </authorList>
    </citation>
    <scope>NUCLEOTIDE SEQUENCE [LARGE SCALE GENOMIC DNA]</scope>
</reference>
<protein>
    <submittedName>
        <fullName evidence="1">Catenin delta-2</fullName>
    </submittedName>
</protein>
<dbReference type="Proteomes" id="UP000011518">
    <property type="component" value="Unassembled WGS sequence"/>
</dbReference>
<reference evidence="2" key="2">
    <citation type="journal article" date="2013" name="Nat. Commun.">
        <title>Genome of the Chinese tree shrew.</title>
        <authorList>
            <person name="Fan Y."/>
            <person name="Huang Z.Y."/>
            <person name="Cao C.C."/>
            <person name="Chen C.S."/>
            <person name="Chen Y.X."/>
            <person name="Fan D.D."/>
            <person name="He J."/>
            <person name="Hou H.L."/>
            <person name="Hu L."/>
            <person name="Hu X.T."/>
            <person name="Jiang X.T."/>
            <person name="Lai R."/>
            <person name="Lang Y.S."/>
            <person name="Liang B."/>
            <person name="Liao S.G."/>
            <person name="Mu D."/>
            <person name="Ma Y.Y."/>
            <person name="Niu Y.Y."/>
            <person name="Sun X.Q."/>
            <person name="Xia J.Q."/>
            <person name="Xiao J."/>
            <person name="Xiong Z.Q."/>
            <person name="Xu L."/>
            <person name="Yang L."/>
            <person name="Zhang Y."/>
            <person name="Zhao W."/>
            <person name="Zhao X.D."/>
            <person name="Zheng Y.T."/>
            <person name="Zhou J.M."/>
            <person name="Zhu Y.B."/>
            <person name="Zhang G.J."/>
            <person name="Wang J."/>
            <person name="Yao Y.G."/>
        </authorList>
    </citation>
    <scope>NUCLEOTIDE SEQUENCE [LARGE SCALE GENOMIC DNA]</scope>
</reference>
<sequence>MTALIFLACFFQELQFERLTRELEAERQIVASQLERCKLGSETGSMSSISSPLSSKHKVIMGFLLPSIFIAPLMCTQVPIRRSETPGCPDAIDVNSRHPCSLPHSLLPGRSTHLAADGKRSCRSNEVGQARLQERLLLLASHELCSGPVPVSIVTNMSSSPQPSLKQA</sequence>
<dbReference type="EMBL" id="KB320505">
    <property type="protein sequence ID" value="ELW70144.1"/>
    <property type="molecule type" value="Genomic_DNA"/>
</dbReference>
<dbReference type="STRING" id="246437.L9L685"/>
<evidence type="ECO:0000313" key="1">
    <source>
        <dbReference type="EMBL" id="ELW70144.1"/>
    </source>
</evidence>
<evidence type="ECO:0000313" key="2">
    <source>
        <dbReference type="Proteomes" id="UP000011518"/>
    </source>
</evidence>
<proteinExistence type="predicted"/>